<comment type="caution">
    <text evidence="2">The sequence shown here is derived from an EMBL/GenBank/DDBJ whole genome shotgun (WGS) entry which is preliminary data.</text>
</comment>
<protein>
    <submittedName>
        <fullName evidence="2">Uncharacterized protein</fullName>
    </submittedName>
</protein>
<evidence type="ECO:0000313" key="1">
    <source>
        <dbReference type="EMBL" id="CAF5130938.1"/>
    </source>
</evidence>
<name>A0A822FIU3_9BILA</name>
<feature type="non-terminal residue" evidence="2">
    <location>
        <position position="1"/>
    </location>
</feature>
<evidence type="ECO:0000313" key="3">
    <source>
        <dbReference type="Proteomes" id="UP000663848"/>
    </source>
</evidence>
<dbReference type="EMBL" id="CAJOBR010084969">
    <property type="protein sequence ID" value="CAF5130992.1"/>
    <property type="molecule type" value="Genomic_DNA"/>
</dbReference>
<proteinExistence type="predicted"/>
<dbReference type="Proteomes" id="UP000663848">
    <property type="component" value="Unassembled WGS sequence"/>
</dbReference>
<gene>
    <name evidence="1" type="ORF">QYT958_LOCUS46806</name>
    <name evidence="2" type="ORF">QYT958_LOCUS46813</name>
</gene>
<accession>A0A822FIU3</accession>
<dbReference type="AlphaFoldDB" id="A0A822FIU3"/>
<organism evidence="2 3">
    <name type="scientific">Rotaria socialis</name>
    <dbReference type="NCBI Taxonomy" id="392032"/>
    <lineage>
        <taxon>Eukaryota</taxon>
        <taxon>Metazoa</taxon>
        <taxon>Spiralia</taxon>
        <taxon>Gnathifera</taxon>
        <taxon>Rotifera</taxon>
        <taxon>Eurotatoria</taxon>
        <taxon>Bdelloidea</taxon>
        <taxon>Philodinida</taxon>
        <taxon>Philodinidae</taxon>
        <taxon>Rotaria</taxon>
    </lineage>
</organism>
<evidence type="ECO:0000313" key="2">
    <source>
        <dbReference type="EMBL" id="CAF5130992.1"/>
    </source>
</evidence>
<dbReference type="EMBL" id="CAJOBR010084936">
    <property type="protein sequence ID" value="CAF5130938.1"/>
    <property type="molecule type" value="Genomic_DNA"/>
</dbReference>
<reference evidence="2" key="1">
    <citation type="submission" date="2021-02" db="EMBL/GenBank/DDBJ databases">
        <authorList>
            <person name="Nowell W R."/>
        </authorList>
    </citation>
    <scope>NUCLEOTIDE SEQUENCE</scope>
</reference>
<sequence length="36" mass="4110">MPDDLSIEEIQAKMATLQQELLSLKSQFENVDMTDP</sequence>